<dbReference type="EMBL" id="BAAABU010000005">
    <property type="protein sequence ID" value="GAA0230976.1"/>
    <property type="molecule type" value="Genomic_DNA"/>
</dbReference>
<gene>
    <name evidence="1" type="ORF">GCM10010492_31970</name>
</gene>
<proteinExistence type="predicted"/>
<evidence type="ECO:0000313" key="1">
    <source>
        <dbReference type="EMBL" id="GAA0230976.1"/>
    </source>
</evidence>
<evidence type="ECO:0000313" key="2">
    <source>
        <dbReference type="Proteomes" id="UP001500416"/>
    </source>
</evidence>
<sequence>MTALLIVLSVLALVVYGLERNHHRQARYGARLAGSHDVDDRDLARVETELHAAADHAPVRETPRLARFAPRSV</sequence>
<dbReference type="Proteomes" id="UP001500416">
    <property type="component" value="Unassembled WGS sequence"/>
</dbReference>
<keyword evidence="2" id="KW-1185">Reference proteome</keyword>
<protein>
    <submittedName>
        <fullName evidence="1">Uncharacterized protein</fullName>
    </submittedName>
</protein>
<comment type="caution">
    <text evidence="1">The sequence shown here is derived from an EMBL/GenBank/DDBJ whole genome shotgun (WGS) entry which is preliminary data.</text>
</comment>
<accession>A0ABP3DEW1</accession>
<reference evidence="2" key="1">
    <citation type="journal article" date="2019" name="Int. J. Syst. Evol. Microbiol.">
        <title>The Global Catalogue of Microorganisms (GCM) 10K type strain sequencing project: providing services to taxonomists for standard genome sequencing and annotation.</title>
        <authorList>
            <consortium name="The Broad Institute Genomics Platform"/>
            <consortium name="The Broad Institute Genome Sequencing Center for Infectious Disease"/>
            <person name="Wu L."/>
            <person name="Ma J."/>
        </authorList>
    </citation>
    <scope>NUCLEOTIDE SEQUENCE [LARGE SCALE GENOMIC DNA]</scope>
    <source>
        <strain evidence="2">JCM 3380</strain>
    </source>
</reference>
<name>A0ABP3DEW1_9PSEU</name>
<dbReference type="RefSeq" id="WP_343934575.1">
    <property type="nucleotide sequence ID" value="NZ_BAAABU010000005.1"/>
</dbReference>
<organism evidence="1 2">
    <name type="scientific">Saccharothrix mutabilis subsp. mutabilis</name>
    <dbReference type="NCBI Taxonomy" id="66855"/>
    <lineage>
        <taxon>Bacteria</taxon>
        <taxon>Bacillati</taxon>
        <taxon>Actinomycetota</taxon>
        <taxon>Actinomycetes</taxon>
        <taxon>Pseudonocardiales</taxon>
        <taxon>Pseudonocardiaceae</taxon>
        <taxon>Saccharothrix</taxon>
    </lineage>
</organism>